<gene>
    <name evidence="2" type="ORF">ROTO_15360</name>
</gene>
<dbReference type="OrthoDB" id="9812459at2"/>
<evidence type="ECO:0000313" key="2">
    <source>
        <dbReference type="EMBL" id="KNX41934.1"/>
    </source>
</evidence>
<dbReference type="Proteomes" id="UP000037046">
    <property type="component" value="Unassembled WGS sequence"/>
</dbReference>
<dbReference type="PATRIC" id="fig|74031.6.peg.1568"/>
<evidence type="ECO:0000256" key="1">
    <source>
        <dbReference type="SAM" id="MobiDB-lite"/>
    </source>
</evidence>
<dbReference type="STRING" id="74031.SAMN04488077_101266"/>
<dbReference type="AlphaFoldDB" id="A0A0L6CW09"/>
<keyword evidence="3" id="KW-1185">Reference proteome</keyword>
<name>A0A0L6CW09_9RHOB</name>
<comment type="caution">
    <text evidence="2">The sequence shown here is derived from an EMBL/GenBank/DDBJ whole genome shotgun (WGS) entry which is preliminary data.</text>
</comment>
<proteinExistence type="predicted"/>
<dbReference type="RefSeq" id="WP_050662441.1">
    <property type="nucleotide sequence ID" value="NZ_CP118494.1"/>
</dbReference>
<dbReference type="EMBL" id="LGVV01000015">
    <property type="protein sequence ID" value="KNX41934.1"/>
    <property type="molecule type" value="Genomic_DNA"/>
</dbReference>
<dbReference type="Pfam" id="PF18856">
    <property type="entry name" value="baeRF_family12"/>
    <property type="match status" value="1"/>
</dbReference>
<feature type="region of interest" description="Disordered" evidence="1">
    <location>
        <begin position="36"/>
        <end position="68"/>
    </location>
</feature>
<sequence>MAVLTNGTWVLIADGEKALFLRNSVDAISPALDVVRKDEQENPSDYDQSANRPGRKRDTGVGQSSAMDDTDWHELAKERFAHELGDILYKYAHRGAFERIVLVATPPVLGDLRQALHKEVQAKVVAEIPKDLTHHPLDKVETMLKAELDPKL</sequence>
<protein>
    <submittedName>
        <fullName evidence="2">Host cell attachment protein</fullName>
    </submittedName>
</protein>
<dbReference type="InterPro" id="IPR041374">
    <property type="entry name" value="BaeRF_family12"/>
</dbReference>
<evidence type="ECO:0000313" key="3">
    <source>
        <dbReference type="Proteomes" id="UP000037046"/>
    </source>
</evidence>
<reference evidence="3" key="1">
    <citation type="submission" date="2015-07" db="EMBL/GenBank/DDBJ databases">
        <title>Draft Genome Sequence of Roseovarius tolerans EL-164, a producer of N-Acylated Alanine Methyl Esters (NAMEs).</title>
        <authorList>
            <person name="Voget S."/>
            <person name="Bruns H."/>
            <person name="Wagner-Doebler I."/>
            <person name="Schulz S."/>
            <person name="Daniel R."/>
        </authorList>
    </citation>
    <scope>NUCLEOTIDE SEQUENCE [LARGE SCALE GENOMIC DNA]</scope>
    <source>
        <strain evidence="3">EL-164</strain>
    </source>
</reference>
<organism evidence="2 3">
    <name type="scientific">Roseovarius tolerans</name>
    <dbReference type="NCBI Taxonomy" id="74031"/>
    <lineage>
        <taxon>Bacteria</taxon>
        <taxon>Pseudomonadati</taxon>
        <taxon>Pseudomonadota</taxon>
        <taxon>Alphaproteobacteria</taxon>
        <taxon>Rhodobacterales</taxon>
        <taxon>Roseobacteraceae</taxon>
        <taxon>Roseovarius</taxon>
    </lineage>
</organism>
<accession>A0A0L6CW09</accession>